<reference evidence="1 4" key="1">
    <citation type="journal article" date="2015" name="Genome Announc.">
        <title>Complete Genome Sequence of the Nitrogen-Fixing and Solvent-Producing Clostridium pasteurianum DSM 525.</title>
        <authorList>
            <person name="Poehlein A."/>
            <person name="Grosse-Honebrink A."/>
            <person name="Zhang Y."/>
            <person name="Minton N.P."/>
            <person name="Daniel R."/>
        </authorList>
    </citation>
    <scope>NUCLEOTIDE SEQUENCE [LARGE SCALE GENOMIC DNA]</scope>
    <source>
        <strain evidence="1">DSM 525</strain>
        <strain evidence="4">DSM 525 / ATCC 6013</strain>
    </source>
</reference>
<dbReference type="Proteomes" id="UP000028042">
    <property type="component" value="Unassembled WGS sequence"/>
</dbReference>
<evidence type="ECO:0000313" key="2">
    <source>
        <dbReference type="EMBL" id="KRU11723.1"/>
    </source>
</evidence>
<dbReference type="AlphaFoldDB" id="A0A0H3J475"/>
<dbReference type="KEGG" id="cpat:CLPA_c22090"/>
<name>A0A0H3J475_CLOPA</name>
<sequence>MKNDKELNNLIKRIEFTEKAMEETLIVLQTLNKIFIDKGIYDIEKFHDLMEKVSNDDTTNFTYRDTINKLKENSEE</sequence>
<accession>A0A0H3J475</accession>
<dbReference type="PATRIC" id="fig|1262449.3.peg.784"/>
<dbReference type="EMBL" id="JPGY02000001">
    <property type="protein sequence ID" value="KRU11723.1"/>
    <property type="molecule type" value="Genomic_DNA"/>
</dbReference>
<gene>
    <name evidence="1" type="ORF">CLPA_c22090</name>
    <name evidence="2" type="ORF">CP6013_00970</name>
</gene>
<dbReference type="RefSeq" id="WP_003441797.1">
    <property type="nucleotide sequence ID" value="NZ_ANZB01000002.1"/>
</dbReference>
<evidence type="ECO:0000313" key="1">
    <source>
        <dbReference type="EMBL" id="AJA52267.1"/>
    </source>
</evidence>
<protein>
    <submittedName>
        <fullName evidence="1">Uncharacterized protein</fullName>
    </submittedName>
</protein>
<reference evidence="2 3" key="3">
    <citation type="journal article" name="Genome Announc.">
        <title>Improved Draft Genome Sequence of Clostridium pasteurianum Strain ATCC 6013 (DSM 525) Using a Hybrid Next-Generation Sequencing Approach.</title>
        <authorList>
            <person name="Pyne M.E."/>
            <person name="Utturkar S."/>
            <person name="Brown S.D."/>
            <person name="Moo-Young M."/>
            <person name="Chung D.A."/>
            <person name="Chou C.P."/>
        </authorList>
    </citation>
    <scope>NUCLEOTIDE SEQUENCE [LARGE SCALE GENOMIC DNA]</scope>
    <source>
        <strain evidence="2 3">ATCC 6013</strain>
    </source>
</reference>
<proteinExistence type="predicted"/>
<dbReference type="KEGG" id="cpae:CPAST_c22090"/>
<evidence type="ECO:0000313" key="3">
    <source>
        <dbReference type="Proteomes" id="UP000028042"/>
    </source>
</evidence>
<dbReference type="GeneID" id="93074355"/>
<keyword evidence="4" id="KW-1185">Reference proteome</keyword>
<organism evidence="1 4">
    <name type="scientific">Clostridium pasteurianum DSM 525 = ATCC 6013</name>
    <dbReference type="NCBI Taxonomy" id="1262449"/>
    <lineage>
        <taxon>Bacteria</taxon>
        <taxon>Bacillati</taxon>
        <taxon>Bacillota</taxon>
        <taxon>Clostridia</taxon>
        <taxon>Eubacteriales</taxon>
        <taxon>Clostridiaceae</taxon>
        <taxon>Clostridium</taxon>
    </lineage>
</organism>
<dbReference type="Proteomes" id="UP000030905">
    <property type="component" value="Chromosome"/>
</dbReference>
<evidence type="ECO:0000313" key="4">
    <source>
        <dbReference type="Proteomes" id="UP000030905"/>
    </source>
</evidence>
<reference evidence="2" key="2">
    <citation type="submission" date="2015-10" db="EMBL/GenBank/DDBJ databases">
        <title>Improved Draft Genome Sequence of Clostridium pasteurianum Strain ATCC 6013 (DSM 525) Using a Hybrid Next-Generation Sequencing Approach.</title>
        <authorList>
            <person name="Pyne M.E."/>
            <person name="Utturkar S.M."/>
            <person name="Brown S.D."/>
            <person name="Moo-Young M."/>
            <person name="Chung D.A."/>
            <person name="Chou P.C."/>
        </authorList>
    </citation>
    <scope>NUCLEOTIDE SEQUENCE</scope>
    <source>
        <strain evidence="2">ATCC 6013</strain>
    </source>
</reference>
<dbReference type="EMBL" id="CP009268">
    <property type="protein sequence ID" value="AJA52267.1"/>
    <property type="molecule type" value="Genomic_DNA"/>
</dbReference>